<evidence type="ECO:0000313" key="2">
    <source>
        <dbReference type="Proteomes" id="UP000799772"/>
    </source>
</evidence>
<evidence type="ECO:0008006" key="3">
    <source>
        <dbReference type="Google" id="ProtNLM"/>
    </source>
</evidence>
<sequence length="215" mass="24916">MGYFQRLDTELSIKHRKWTDWINKGCNVGDQAFTWIPRGEEEDVLMPNGEIKKVRLPKKATQVTFCPGYWEDTLRREGLAGPMPFYKRLGEWMRRRDDEIPINESAETDFPTIILHELTHTNRVWGGAVIDHKYGWDRCRTLANERKSAEDDIPQHNADSIMFYAHAIGLMDGMVLGKDRMFVRDDGSFYPPLPGQRMLRGRAPRSEINSTLCSV</sequence>
<dbReference type="Proteomes" id="UP000799772">
    <property type="component" value="Unassembled WGS sequence"/>
</dbReference>
<reference evidence="1" key="1">
    <citation type="journal article" date="2020" name="Stud. Mycol.">
        <title>101 Dothideomycetes genomes: a test case for predicting lifestyles and emergence of pathogens.</title>
        <authorList>
            <person name="Haridas S."/>
            <person name="Albert R."/>
            <person name="Binder M."/>
            <person name="Bloem J."/>
            <person name="Labutti K."/>
            <person name="Salamov A."/>
            <person name="Andreopoulos B."/>
            <person name="Baker S."/>
            <person name="Barry K."/>
            <person name="Bills G."/>
            <person name="Bluhm B."/>
            <person name="Cannon C."/>
            <person name="Castanera R."/>
            <person name="Culley D."/>
            <person name="Daum C."/>
            <person name="Ezra D."/>
            <person name="Gonzalez J."/>
            <person name="Henrissat B."/>
            <person name="Kuo A."/>
            <person name="Liang C."/>
            <person name="Lipzen A."/>
            <person name="Lutzoni F."/>
            <person name="Magnuson J."/>
            <person name="Mondo S."/>
            <person name="Nolan M."/>
            <person name="Ohm R."/>
            <person name="Pangilinan J."/>
            <person name="Park H.-J."/>
            <person name="Ramirez L."/>
            <person name="Alfaro M."/>
            <person name="Sun H."/>
            <person name="Tritt A."/>
            <person name="Yoshinaga Y."/>
            <person name="Zwiers L.-H."/>
            <person name="Turgeon B."/>
            <person name="Goodwin S."/>
            <person name="Spatafora J."/>
            <person name="Crous P."/>
            <person name="Grigoriev I."/>
        </authorList>
    </citation>
    <scope>NUCLEOTIDE SEQUENCE</scope>
    <source>
        <strain evidence="1">CBS 133067</strain>
    </source>
</reference>
<keyword evidence="2" id="KW-1185">Reference proteome</keyword>
<dbReference type="OrthoDB" id="5357372at2759"/>
<evidence type="ECO:0000313" key="1">
    <source>
        <dbReference type="EMBL" id="KAF2098830.1"/>
    </source>
</evidence>
<name>A0A9P4M6F6_9PEZI</name>
<dbReference type="Gene3D" id="3.40.390.10">
    <property type="entry name" value="Collagenase (Catalytic Domain)"/>
    <property type="match status" value="1"/>
</dbReference>
<dbReference type="EMBL" id="ML978126">
    <property type="protein sequence ID" value="KAF2098830.1"/>
    <property type="molecule type" value="Genomic_DNA"/>
</dbReference>
<protein>
    <recommendedName>
        <fullName evidence="3">Lysine-specific metallo-endopeptidase domain-containing protein</fullName>
    </recommendedName>
</protein>
<accession>A0A9P4M6F6</accession>
<proteinExistence type="predicted"/>
<gene>
    <name evidence="1" type="ORF">NA57DRAFT_56468</name>
</gene>
<dbReference type="InterPro" id="IPR024079">
    <property type="entry name" value="MetalloPept_cat_dom_sf"/>
</dbReference>
<organism evidence="1 2">
    <name type="scientific">Rhizodiscina lignyota</name>
    <dbReference type="NCBI Taxonomy" id="1504668"/>
    <lineage>
        <taxon>Eukaryota</taxon>
        <taxon>Fungi</taxon>
        <taxon>Dikarya</taxon>
        <taxon>Ascomycota</taxon>
        <taxon>Pezizomycotina</taxon>
        <taxon>Dothideomycetes</taxon>
        <taxon>Pleosporomycetidae</taxon>
        <taxon>Aulographales</taxon>
        <taxon>Rhizodiscinaceae</taxon>
        <taxon>Rhizodiscina</taxon>
    </lineage>
</organism>
<comment type="caution">
    <text evidence="1">The sequence shown here is derived from an EMBL/GenBank/DDBJ whole genome shotgun (WGS) entry which is preliminary data.</text>
</comment>
<dbReference type="GO" id="GO:0008237">
    <property type="term" value="F:metallopeptidase activity"/>
    <property type="evidence" value="ECO:0007669"/>
    <property type="project" value="InterPro"/>
</dbReference>
<dbReference type="AlphaFoldDB" id="A0A9P4M6F6"/>
<dbReference type="SUPFAM" id="SSF55486">
    <property type="entry name" value="Metalloproteases ('zincins'), catalytic domain"/>
    <property type="match status" value="1"/>
</dbReference>